<name>A0A1B6FNQ4_9HEMI</name>
<dbReference type="FunFam" id="2.60.120.290:FF:000013">
    <property type="entry name" value="Membrane frizzled-related protein"/>
    <property type="match status" value="1"/>
</dbReference>
<evidence type="ECO:0000256" key="3">
    <source>
        <dbReference type="PROSITE-ProRule" id="PRU00059"/>
    </source>
</evidence>
<protein>
    <recommendedName>
        <fullName evidence="4">CUB domain-containing protein</fullName>
    </recommendedName>
</protein>
<gene>
    <name evidence="5" type="ORF">g.1011</name>
</gene>
<dbReference type="PROSITE" id="PS01180">
    <property type="entry name" value="CUB"/>
    <property type="match status" value="1"/>
</dbReference>
<dbReference type="InterPro" id="IPR000859">
    <property type="entry name" value="CUB_dom"/>
</dbReference>
<dbReference type="PANTHER" id="PTHR24251">
    <property type="entry name" value="OVOCHYMASE-RELATED"/>
    <property type="match status" value="1"/>
</dbReference>
<feature type="domain" description="CUB" evidence="4">
    <location>
        <begin position="1"/>
        <end position="92"/>
    </location>
</feature>
<reference evidence="5" key="1">
    <citation type="submission" date="2015-11" db="EMBL/GenBank/DDBJ databases">
        <title>De novo transcriptome assembly of four potential Pierce s Disease insect vectors from Arizona vineyards.</title>
        <authorList>
            <person name="Tassone E.E."/>
        </authorList>
    </citation>
    <scope>NUCLEOTIDE SEQUENCE</scope>
</reference>
<evidence type="ECO:0000256" key="2">
    <source>
        <dbReference type="ARBA" id="ARBA00023157"/>
    </source>
</evidence>
<comment type="caution">
    <text evidence="3">Lacks conserved residue(s) required for the propagation of feature annotation.</text>
</comment>
<dbReference type="SUPFAM" id="SSF49854">
    <property type="entry name" value="Spermadhesin, CUB domain"/>
    <property type="match status" value="1"/>
</dbReference>
<sequence length="113" mass="12638">PSERECVYIINTPPSTAIHLQFKDFDTEHWGNCTYDYLEVRDGDNANSTKLGTFCGNQKPADIFSTHNFLYITFTSDDSLHSRGFLAQYLTIPIPCGGILKETTGVISSPQNE</sequence>
<dbReference type="AlphaFoldDB" id="A0A1B6FNQ4"/>
<dbReference type="Gene3D" id="2.60.120.290">
    <property type="entry name" value="Spermadhesin, CUB domain"/>
    <property type="match status" value="1"/>
</dbReference>
<feature type="non-terminal residue" evidence="5">
    <location>
        <position position="113"/>
    </location>
</feature>
<dbReference type="Pfam" id="PF00431">
    <property type="entry name" value="CUB"/>
    <property type="match status" value="1"/>
</dbReference>
<feature type="non-terminal residue" evidence="5">
    <location>
        <position position="1"/>
    </location>
</feature>
<dbReference type="CDD" id="cd00041">
    <property type="entry name" value="CUB"/>
    <property type="match status" value="1"/>
</dbReference>
<proteinExistence type="predicted"/>
<evidence type="ECO:0000313" key="5">
    <source>
        <dbReference type="EMBL" id="JAS51828.1"/>
    </source>
</evidence>
<organism evidence="5">
    <name type="scientific">Cuerna arida</name>
    <dbReference type="NCBI Taxonomy" id="1464854"/>
    <lineage>
        <taxon>Eukaryota</taxon>
        <taxon>Metazoa</taxon>
        <taxon>Ecdysozoa</taxon>
        <taxon>Arthropoda</taxon>
        <taxon>Hexapoda</taxon>
        <taxon>Insecta</taxon>
        <taxon>Pterygota</taxon>
        <taxon>Neoptera</taxon>
        <taxon>Paraneoptera</taxon>
        <taxon>Hemiptera</taxon>
        <taxon>Auchenorrhyncha</taxon>
        <taxon>Membracoidea</taxon>
        <taxon>Cicadellidae</taxon>
        <taxon>Cicadellinae</taxon>
        <taxon>Proconiini</taxon>
        <taxon>Cuerna</taxon>
    </lineage>
</organism>
<dbReference type="SMART" id="SM00042">
    <property type="entry name" value="CUB"/>
    <property type="match status" value="1"/>
</dbReference>
<dbReference type="EMBL" id="GECZ01017941">
    <property type="protein sequence ID" value="JAS51828.1"/>
    <property type="molecule type" value="Transcribed_RNA"/>
</dbReference>
<keyword evidence="2" id="KW-1015">Disulfide bond</keyword>
<accession>A0A1B6FNQ4</accession>
<evidence type="ECO:0000256" key="1">
    <source>
        <dbReference type="ARBA" id="ARBA00022737"/>
    </source>
</evidence>
<evidence type="ECO:0000259" key="4">
    <source>
        <dbReference type="PROSITE" id="PS01180"/>
    </source>
</evidence>
<keyword evidence="1" id="KW-0677">Repeat</keyword>
<dbReference type="InterPro" id="IPR035914">
    <property type="entry name" value="Sperma_CUB_dom_sf"/>
</dbReference>